<organism evidence="3 4">
    <name type="scientific">Petrachloros mirabilis ULC683</name>
    <dbReference type="NCBI Taxonomy" id="2781853"/>
    <lineage>
        <taxon>Bacteria</taxon>
        <taxon>Bacillati</taxon>
        <taxon>Cyanobacteriota</taxon>
        <taxon>Cyanophyceae</taxon>
        <taxon>Synechococcales</taxon>
        <taxon>Petrachlorosaceae</taxon>
        <taxon>Petrachloros</taxon>
        <taxon>Petrachloros mirabilis</taxon>
    </lineage>
</organism>
<evidence type="ECO:0000313" key="3">
    <source>
        <dbReference type="EMBL" id="NCJ06453.1"/>
    </source>
</evidence>
<accession>A0A8K1ZX12</accession>
<dbReference type="Gene3D" id="1.10.287.540">
    <property type="entry name" value="Helix hairpin bin"/>
    <property type="match status" value="1"/>
</dbReference>
<evidence type="ECO:0000256" key="1">
    <source>
        <dbReference type="SAM" id="Coils"/>
    </source>
</evidence>
<keyword evidence="2" id="KW-0472">Membrane</keyword>
<protein>
    <submittedName>
        <fullName evidence="3">Uncharacterized protein</fullName>
    </submittedName>
</protein>
<gene>
    <name evidence="3" type="ORF">GS597_08000</name>
</gene>
<keyword evidence="4" id="KW-1185">Reference proteome</keyword>
<evidence type="ECO:0000313" key="4">
    <source>
        <dbReference type="Proteomes" id="UP000607397"/>
    </source>
</evidence>
<keyword evidence="2" id="KW-0812">Transmembrane</keyword>
<proteinExistence type="predicted"/>
<dbReference type="Proteomes" id="UP000607397">
    <property type="component" value="Unassembled WGS sequence"/>
</dbReference>
<evidence type="ECO:0000256" key="2">
    <source>
        <dbReference type="SAM" id="Phobius"/>
    </source>
</evidence>
<dbReference type="EMBL" id="WVIC01000013">
    <property type="protein sequence ID" value="NCJ06453.1"/>
    <property type="molecule type" value="Genomic_DNA"/>
</dbReference>
<reference evidence="3" key="1">
    <citation type="submission" date="2019-12" db="EMBL/GenBank/DDBJ databases">
        <title>High-Quality draft genome sequences of three cyanobacteria isolated from the limestone walls of the Old Cathedral of Coimbra.</title>
        <authorList>
            <person name="Tiago I."/>
            <person name="Soares F."/>
            <person name="Portugal A."/>
        </authorList>
    </citation>
    <scope>NUCLEOTIDE SEQUENCE [LARGE SCALE GENOMIC DNA]</scope>
    <source>
        <strain evidence="3">C</strain>
    </source>
</reference>
<keyword evidence="2" id="KW-1133">Transmembrane helix</keyword>
<feature type="coiled-coil region" evidence="1">
    <location>
        <begin position="23"/>
        <end position="92"/>
    </location>
</feature>
<keyword evidence="1" id="KW-0175">Coiled coil</keyword>
<feature type="transmembrane region" description="Helical" evidence="2">
    <location>
        <begin position="93"/>
        <end position="113"/>
    </location>
</feature>
<dbReference type="RefSeq" id="WP_161824931.1">
    <property type="nucleotide sequence ID" value="NZ_WVIC01000013.1"/>
</dbReference>
<name>A0A8K1ZX12_9CYAN</name>
<comment type="caution">
    <text evidence="3">The sequence shown here is derived from an EMBL/GenBank/DDBJ whole genome shotgun (WGS) entry which is preliminary data.</text>
</comment>
<dbReference type="AlphaFoldDB" id="A0A8K1ZX12"/>
<sequence>MTSTAPDRLDRIEFAMEQIVTKIDNLADDVAAIKSDVAAVKSELAEVKSDVAVIKADMLEVKFAQVRFDENLKAVETQMVDLKNQNKTQDARTWGILITLTFVLLGSLIKMAFFPGQGL</sequence>